<dbReference type="EMBL" id="BRXS01000001">
    <property type="protein sequence ID" value="GLC24368.1"/>
    <property type="molecule type" value="Genomic_DNA"/>
</dbReference>
<organism evidence="1 2">
    <name type="scientific">Roseisolibacter agri</name>
    <dbReference type="NCBI Taxonomy" id="2014610"/>
    <lineage>
        <taxon>Bacteria</taxon>
        <taxon>Pseudomonadati</taxon>
        <taxon>Gemmatimonadota</taxon>
        <taxon>Gemmatimonadia</taxon>
        <taxon>Gemmatimonadales</taxon>
        <taxon>Gemmatimonadaceae</taxon>
        <taxon>Roseisolibacter</taxon>
    </lineage>
</organism>
<proteinExistence type="predicted"/>
<sequence length="89" mass="10197">MKSNNANRGRREVAVPTPFEEARDELFQHIMSCGVIGSEPEHQTEWFDATMAYMTDRFPEIPAEKMQELRTLGERFAQPPKRQAQTSAA</sequence>
<dbReference type="Proteomes" id="UP001161325">
    <property type="component" value="Unassembled WGS sequence"/>
</dbReference>
<accession>A0AA37QEP4</accession>
<keyword evidence="2" id="KW-1185">Reference proteome</keyword>
<dbReference type="AlphaFoldDB" id="A0AA37QEP4"/>
<comment type="caution">
    <text evidence="1">The sequence shown here is derived from an EMBL/GenBank/DDBJ whole genome shotgun (WGS) entry which is preliminary data.</text>
</comment>
<evidence type="ECO:0000313" key="2">
    <source>
        <dbReference type="Proteomes" id="UP001161325"/>
    </source>
</evidence>
<gene>
    <name evidence="1" type="ORF">rosag_08810</name>
</gene>
<protein>
    <submittedName>
        <fullName evidence="1">Uncharacterized protein</fullName>
    </submittedName>
</protein>
<evidence type="ECO:0000313" key="1">
    <source>
        <dbReference type="EMBL" id="GLC24368.1"/>
    </source>
</evidence>
<reference evidence="1" key="1">
    <citation type="submission" date="2022-08" db="EMBL/GenBank/DDBJ databases">
        <title>Draft genome sequencing of Roseisolibacter agri AW1220.</title>
        <authorList>
            <person name="Tobiishi Y."/>
            <person name="Tonouchi A."/>
        </authorList>
    </citation>
    <scope>NUCLEOTIDE SEQUENCE</scope>
    <source>
        <strain evidence="1">AW1220</strain>
    </source>
</reference>
<name>A0AA37QEP4_9BACT</name>